<keyword evidence="2" id="KW-0436">Ligase</keyword>
<accession>A0A7J8N9J9</accession>
<dbReference type="Gene3D" id="2.30.38.10">
    <property type="entry name" value="Luciferase, Domain 3"/>
    <property type="match status" value="1"/>
</dbReference>
<dbReference type="Proteomes" id="UP000593572">
    <property type="component" value="Unassembled WGS sequence"/>
</dbReference>
<evidence type="ECO:0000256" key="2">
    <source>
        <dbReference type="ARBA" id="ARBA00022598"/>
    </source>
</evidence>
<gene>
    <name evidence="3" type="ORF">Golob_000784</name>
</gene>
<dbReference type="PANTHER" id="PTHR43859:SF37">
    <property type="entry name" value="ACYL-ACTIVATING ENZYME 9-RELATED"/>
    <property type="match status" value="1"/>
</dbReference>
<organism evidence="3 4">
    <name type="scientific">Gossypium lobatum</name>
    <dbReference type="NCBI Taxonomy" id="34289"/>
    <lineage>
        <taxon>Eukaryota</taxon>
        <taxon>Viridiplantae</taxon>
        <taxon>Streptophyta</taxon>
        <taxon>Embryophyta</taxon>
        <taxon>Tracheophyta</taxon>
        <taxon>Spermatophyta</taxon>
        <taxon>Magnoliopsida</taxon>
        <taxon>eudicotyledons</taxon>
        <taxon>Gunneridae</taxon>
        <taxon>Pentapetalae</taxon>
        <taxon>rosids</taxon>
        <taxon>malvids</taxon>
        <taxon>Malvales</taxon>
        <taxon>Malvaceae</taxon>
        <taxon>Malvoideae</taxon>
        <taxon>Gossypium</taxon>
    </lineage>
</organism>
<proteinExistence type="inferred from homology"/>
<evidence type="ECO:0000313" key="3">
    <source>
        <dbReference type="EMBL" id="MBA0573512.1"/>
    </source>
</evidence>
<reference evidence="3 4" key="1">
    <citation type="journal article" date="2019" name="Genome Biol. Evol.">
        <title>Insights into the evolution of the New World diploid cottons (Gossypium, subgenus Houzingenia) based on genome sequencing.</title>
        <authorList>
            <person name="Grover C.E."/>
            <person name="Arick M.A. 2nd"/>
            <person name="Thrash A."/>
            <person name="Conover J.L."/>
            <person name="Sanders W.S."/>
            <person name="Peterson D.G."/>
            <person name="Frelichowski J.E."/>
            <person name="Scheffler J.A."/>
            <person name="Scheffler B.E."/>
            <person name="Wendel J.F."/>
        </authorList>
    </citation>
    <scope>NUCLEOTIDE SEQUENCE [LARGE SCALE GENOMIC DNA]</scope>
    <source>
        <strain evidence="3">157</strain>
        <tissue evidence="3">Leaf</tissue>
    </source>
</reference>
<dbReference type="SUPFAM" id="SSF56801">
    <property type="entry name" value="Acetyl-CoA synthetase-like"/>
    <property type="match status" value="1"/>
</dbReference>
<comment type="caution">
    <text evidence="3">The sequence shown here is derived from an EMBL/GenBank/DDBJ whole genome shotgun (WGS) entry which is preliminary data.</text>
</comment>
<comment type="similarity">
    <text evidence="1">Belongs to the ATP-dependent AMP-binding enzyme family.</text>
</comment>
<evidence type="ECO:0000256" key="1">
    <source>
        <dbReference type="ARBA" id="ARBA00006432"/>
    </source>
</evidence>
<evidence type="ECO:0008006" key="5">
    <source>
        <dbReference type="Google" id="ProtNLM"/>
    </source>
</evidence>
<feature type="non-terminal residue" evidence="3">
    <location>
        <position position="69"/>
    </location>
</feature>
<evidence type="ECO:0000313" key="4">
    <source>
        <dbReference type="Proteomes" id="UP000593572"/>
    </source>
</evidence>
<dbReference type="GO" id="GO:0016874">
    <property type="term" value="F:ligase activity"/>
    <property type="evidence" value="ECO:0007669"/>
    <property type="project" value="UniProtKB-KW"/>
</dbReference>
<dbReference type="PANTHER" id="PTHR43859">
    <property type="entry name" value="ACYL-ACTIVATING ENZYME"/>
    <property type="match status" value="1"/>
</dbReference>
<sequence>MNTVGLTESDILDPKTGEPIKFDGKTIGEVVLRDGSLMLGYLKDTEGTCKCMRENGWFYTGDVGVIHPD</sequence>
<name>A0A7J8N9J9_9ROSI</name>
<dbReference type="AlphaFoldDB" id="A0A7J8N9J9"/>
<protein>
    <recommendedName>
        <fullName evidence="5">AMP-dependent synthetase/ligase domain-containing protein</fullName>
    </recommendedName>
</protein>
<keyword evidence="4" id="KW-1185">Reference proteome</keyword>
<dbReference type="EMBL" id="JABEZX010000013">
    <property type="protein sequence ID" value="MBA0573512.1"/>
    <property type="molecule type" value="Genomic_DNA"/>
</dbReference>